<dbReference type="AlphaFoldDB" id="A0A8S4E5X9"/>
<accession>A0A8S4E5X9</accession>
<evidence type="ECO:0000313" key="2">
    <source>
        <dbReference type="Proteomes" id="UP000653454"/>
    </source>
</evidence>
<dbReference type="Proteomes" id="UP000653454">
    <property type="component" value="Unassembled WGS sequence"/>
</dbReference>
<organism evidence="1 2">
    <name type="scientific">Plutella xylostella</name>
    <name type="common">Diamondback moth</name>
    <name type="synonym">Plutella maculipennis</name>
    <dbReference type="NCBI Taxonomy" id="51655"/>
    <lineage>
        <taxon>Eukaryota</taxon>
        <taxon>Metazoa</taxon>
        <taxon>Ecdysozoa</taxon>
        <taxon>Arthropoda</taxon>
        <taxon>Hexapoda</taxon>
        <taxon>Insecta</taxon>
        <taxon>Pterygota</taxon>
        <taxon>Neoptera</taxon>
        <taxon>Endopterygota</taxon>
        <taxon>Lepidoptera</taxon>
        <taxon>Glossata</taxon>
        <taxon>Ditrysia</taxon>
        <taxon>Yponomeutoidea</taxon>
        <taxon>Plutellidae</taxon>
        <taxon>Plutella</taxon>
    </lineage>
</organism>
<gene>
    <name evidence="1" type="ORF">PLXY2_LOCUS4399</name>
</gene>
<dbReference type="EMBL" id="CAJHNJ030000012">
    <property type="protein sequence ID" value="CAG9110697.1"/>
    <property type="molecule type" value="Genomic_DNA"/>
</dbReference>
<reference evidence="1" key="1">
    <citation type="submission" date="2020-11" db="EMBL/GenBank/DDBJ databases">
        <authorList>
            <person name="Whiteford S."/>
        </authorList>
    </citation>
    <scope>NUCLEOTIDE SEQUENCE</scope>
</reference>
<protein>
    <submittedName>
        <fullName evidence="1">(diamondback moth) hypothetical protein</fullName>
    </submittedName>
</protein>
<comment type="caution">
    <text evidence="1">The sequence shown here is derived from an EMBL/GenBank/DDBJ whole genome shotgun (WGS) entry which is preliminary data.</text>
</comment>
<name>A0A8S4E5X9_PLUXY</name>
<keyword evidence="2" id="KW-1185">Reference proteome</keyword>
<sequence>MKLKHHFVYLYIEIQNRFSNHINSIVHCIFFPGEKLVQLVKIKNFSKHTLRLGRIFNKAAERLRSCAGLKVITANSNTLKYKITE</sequence>
<proteinExistence type="predicted"/>
<evidence type="ECO:0000313" key="1">
    <source>
        <dbReference type="EMBL" id="CAG9110697.1"/>
    </source>
</evidence>